<dbReference type="InterPro" id="IPR005650">
    <property type="entry name" value="BlaI_family"/>
</dbReference>
<keyword evidence="4" id="KW-0804">Transcription</keyword>
<comment type="caution">
    <text evidence="5">The sequence shown here is derived from an EMBL/GenBank/DDBJ whole genome shotgun (WGS) entry which is preliminary data.</text>
</comment>
<dbReference type="InterPro" id="IPR036388">
    <property type="entry name" value="WH-like_DNA-bd_sf"/>
</dbReference>
<accession>A0A9X4MRD7</accession>
<evidence type="ECO:0000256" key="3">
    <source>
        <dbReference type="ARBA" id="ARBA00023125"/>
    </source>
</evidence>
<dbReference type="InterPro" id="IPR036390">
    <property type="entry name" value="WH_DNA-bd_sf"/>
</dbReference>
<dbReference type="Proteomes" id="UP001152877">
    <property type="component" value="Unassembled WGS sequence"/>
</dbReference>
<evidence type="ECO:0000313" key="6">
    <source>
        <dbReference type="Proteomes" id="UP001152877"/>
    </source>
</evidence>
<dbReference type="RefSeq" id="WP_277944062.1">
    <property type="nucleotide sequence ID" value="NZ_JANFMI010000053.1"/>
</dbReference>
<protein>
    <submittedName>
        <fullName evidence="5">CopY/TcrY family copper transport repressor</fullName>
    </submittedName>
</protein>
<sequence length="164" mass="18487">MEQTISAAEWQVMRVLWAHPGATSQEIIQALQEGFDWQATTIKTLLGRLRKKNYLRMAKETSKYHYYPLISEEEHLQGQVELLLATICSTKQGRLVEKLLDTGIFSQKSLENLASKISQLQRTAPEQIACRCLAGQCTCGHHHTLRKSTSDLVDLMSGSGKELD</sequence>
<evidence type="ECO:0000256" key="4">
    <source>
        <dbReference type="ARBA" id="ARBA00023163"/>
    </source>
</evidence>
<dbReference type="Pfam" id="PF03965">
    <property type="entry name" value="Penicillinase_R"/>
    <property type="match status" value="1"/>
</dbReference>
<evidence type="ECO:0000256" key="2">
    <source>
        <dbReference type="ARBA" id="ARBA00023015"/>
    </source>
</evidence>
<keyword evidence="3" id="KW-0238">DNA-binding</keyword>
<proteinExistence type="inferred from homology"/>
<evidence type="ECO:0000256" key="1">
    <source>
        <dbReference type="ARBA" id="ARBA00011046"/>
    </source>
</evidence>
<comment type="similarity">
    <text evidence="1">Belongs to the BlaI transcriptional regulatory family.</text>
</comment>
<name>A0A9X4MRD7_STRSU</name>
<reference evidence="5" key="1">
    <citation type="submission" date="2022-07" db="EMBL/GenBank/DDBJ databases">
        <title>Whole Genome Sequencing of Streptococcus suis.</title>
        <authorList>
            <person name="Dai X."/>
            <person name="Huang J."/>
            <person name="Wang L."/>
        </authorList>
    </citation>
    <scope>NUCLEOTIDE SEQUENCE</scope>
    <source>
        <strain evidence="5">HDJ11</strain>
    </source>
</reference>
<dbReference type="Gene3D" id="1.10.10.10">
    <property type="entry name" value="Winged helix-like DNA-binding domain superfamily/Winged helix DNA-binding domain"/>
    <property type="match status" value="1"/>
</dbReference>
<organism evidence="5 6">
    <name type="scientific">Streptococcus suis</name>
    <dbReference type="NCBI Taxonomy" id="1307"/>
    <lineage>
        <taxon>Bacteria</taxon>
        <taxon>Bacillati</taxon>
        <taxon>Bacillota</taxon>
        <taxon>Bacilli</taxon>
        <taxon>Lactobacillales</taxon>
        <taxon>Streptococcaceae</taxon>
        <taxon>Streptococcus</taxon>
    </lineage>
</organism>
<dbReference type="SUPFAM" id="SSF46785">
    <property type="entry name" value="Winged helix' DNA-binding domain"/>
    <property type="match status" value="1"/>
</dbReference>
<dbReference type="GO" id="GO:0045892">
    <property type="term" value="P:negative regulation of DNA-templated transcription"/>
    <property type="evidence" value="ECO:0007669"/>
    <property type="project" value="InterPro"/>
</dbReference>
<dbReference type="InterPro" id="IPR014071">
    <property type="entry name" value="Cu_transp_CopY/TcrY"/>
</dbReference>
<keyword evidence="2" id="KW-0805">Transcription regulation</keyword>
<dbReference type="NCBIfam" id="TIGR02698">
    <property type="entry name" value="CopY_TcrY"/>
    <property type="match status" value="1"/>
</dbReference>
<gene>
    <name evidence="5" type="ORF">NOL11_10385</name>
</gene>
<dbReference type="EMBL" id="JANFMI010000053">
    <property type="protein sequence ID" value="MDG4517360.1"/>
    <property type="molecule type" value="Genomic_DNA"/>
</dbReference>
<evidence type="ECO:0000313" key="5">
    <source>
        <dbReference type="EMBL" id="MDG4517360.1"/>
    </source>
</evidence>
<dbReference type="GO" id="GO:0003677">
    <property type="term" value="F:DNA binding"/>
    <property type="evidence" value="ECO:0007669"/>
    <property type="project" value="UniProtKB-KW"/>
</dbReference>
<dbReference type="AlphaFoldDB" id="A0A9X4MRD7"/>